<dbReference type="PANTHER" id="PTHR15092">
    <property type="entry name" value="POLY A -SPECIFIC RIBONUCLEASE/TARGET OF EGR1, MEMBER 1"/>
    <property type="match status" value="1"/>
</dbReference>
<gene>
    <name evidence="3" type="ORF">GCK32_004548</name>
</gene>
<keyword evidence="4" id="KW-1185">Reference proteome</keyword>
<dbReference type="Proteomes" id="UP001331761">
    <property type="component" value="Unassembled WGS sequence"/>
</dbReference>
<protein>
    <submittedName>
        <fullName evidence="3">Target of EGR1 protein 1</fullName>
    </submittedName>
</protein>
<dbReference type="InterPro" id="IPR012337">
    <property type="entry name" value="RNaseH-like_sf"/>
</dbReference>
<dbReference type="SUPFAM" id="SSF53098">
    <property type="entry name" value="Ribonuclease H-like"/>
    <property type="match status" value="1"/>
</dbReference>
<dbReference type="InterPro" id="IPR006941">
    <property type="entry name" value="RNase_CAF1"/>
</dbReference>
<proteinExistence type="inferred from homology"/>
<dbReference type="InterPro" id="IPR036397">
    <property type="entry name" value="RNaseH_sf"/>
</dbReference>
<dbReference type="GO" id="GO:0017069">
    <property type="term" value="F:snRNA binding"/>
    <property type="evidence" value="ECO:0007669"/>
    <property type="project" value="TreeGrafter"/>
</dbReference>
<reference evidence="3 4" key="1">
    <citation type="submission" date="2019-10" db="EMBL/GenBank/DDBJ databases">
        <title>Assembly and Annotation for the nematode Trichostrongylus colubriformis.</title>
        <authorList>
            <person name="Martin J."/>
        </authorList>
    </citation>
    <scope>NUCLEOTIDE SEQUENCE [LARGE SCALE GENOMIC DNA]</scope>
    <source>
        <strain evidence="3">G859</strain>
        <tissue evidence="3">Whole worm</tissue>
    </source>
</reference>
<dbReference type="GO" id="GO:0015030">
    <property type="term" value="C:Cajal body"/>
    <property type="evidence" value="ECO:0007669"/>
    <property type="project" value="TreeGrafter"/>
</dbReference>
<dbReference type="InterPro" id="IPR051181">
    <property type="entry name" value="CAF1_poly(A)_ribonucleases"/>
</dbReference>
<evidence type="ECO:0000256" key="1">
    <source>
        <dbReference type="ARBA" id="ARBA00008372"/>
    </source>
</evidence>
<evidence type="ECO:0000313" key="4">
    <source>
        <dbReference type="Proteomes" id="UP001331761"/>
    </source>
</evidence>
<evidence type="ECO:0000256" key="2">
    <source>
        <dbReference type="SAM" id="Coils"/>
    </source>
</evidence>
<dbReference type="Pfam" id="PF04857">
    <property type="entry name" value="CAF1"/>
    <property type="match status" value="2"/>
</dbReference>
<dbReference type="EMBL" id="WIXE01003269">
    <property type="protein sequence ID" value="KAK5984092.1"/>
    <property type="molecule type" value="Genomic_DNA"/>
</dbReference>
<organism evidence="3 4">
    <name type="scientific">Trichostrongylus colubriformis</name>
    <name type="common">Black scour worm</name>
    <dbReference type="NCBI Taxonomy" id="6319"/>
    <lineage>
        <taxon>Eukaryota</taxon>
        <taxon>Metazoa</taxon>
        <taxon>Ecdysozoa</taxon>
        <taxon>Nematoda</taxon>
        <taxon>Chromadorea</taxon>
        <taxon>Rhabditida</taxon>
        <taxon>Rhabditina</taxon>
        <taxon>Rhabditomorpha</taxon>
        <taxon>Strongyloidea</taxon>
        <taxon>Trichostrongylidae</taxon>
        <taxon>Trichostrongylus</taxon>
    </lineage>
</organism>
<dbReference type="PANTHER" id="PTHR15092:SF37">
    <property type="entry name" value="TARGET OF EGR1 PROTEIN 1"/>
    <property type="match status" value="1"/>
</dbReference>
<comment type="similarity">
    <text evidence="1">Belongs to the CAF1 family.</text>
</comment>
<evidence type="ECO:0000313" key="3">
    <source>
        <dbReference type="EMBL" id="KAK5984092.1"/>
    </source>
</evidence>
<sequence length="471" mass="53616">MVSCEPVKEVGTSSAARLDQIQVIEVCRTNLDAIWPYLLVSLKQADFIAVDLELSGLGSRQASCAKNVGDRYAALCEAAKTRGILSFGLAFFKKTGQSDSKRRLKFSSQVFNILSLCAEPFTVEPESLEFLSRHSFDFNRMINLGVRYYPSTVSKACPLRSLMTQLLSRGAPMLFHNGLVDIAFLYHHFYSPLPESYGQFCNALADLFPPESPVCDAKYLAEYHTRMSGSFLEYVFRRCQGDNIRESLEPRWHLKITFDDTTSMMAPIRDACETVDCRLPEDFPYHPLPLDLAEKVCEQFSNHGFCRKQRQGQCLLLHDVDFAIELEQIRQGKNRKRRKRRFDHLKPDSMLEKERLEEEQKEARRERVSVEDLKNKPRIAVTVIVVGCHRAGVDAFMTGYAVLFQSRLHLCREGKLDSEHVNRIPLSGKQEPFIIQSTQFSGNCSKHENRFAEIQSARSKRSTAAASQSSS</sequence>
<comment type="caution">
    <text evidence="3">The sequence shown here is derived from an EMBL/GenBank/DDBJ whole genome shotgun (WGS) entry which is preliminary data.</text>
</comment>
<feature type="coiled-coil region" evidence="2">
    <location>
        <begin position="346"/>
        <end position="376"/>
    </location>
</feature>
<name>A0AAN8IWI9_TRICO</name>
<dbReference type="AlphaFoldDB" id="A0AAN8IWI9"/>
<dbReference type="GO" id="GO:0034472">
    <property type="term" value="P:snRNA 3'-end processing"/>
    <property type="evidence" value="ECO:0007669"/>
    <property type="project" value="TreeGrafter"/>
</dbReference>
<keyword evidence="2" id="KW-0175">Coiled coil</keyword>
<dbReference type="GO" id="GO:0000175">
    <property type="term" value="F:3'-5'-RNA exonuclease activity"/>
    <property type="evidence" value="ECO:0007669"/>
    <property type="project" value="TreeGrafter"/>
</dbReference>
<accession>A0AAN8IWI9</accession>
<dbReference type="Gene3D" id="3.30.420.10">
    <property type="entry name" value="Ribonuclease H-like superfamily/Ribonuclease H"/>
    <property type="match status" value="1"/>
</dbReference>